<name>A0A1M4Z8S6_9BACT</name>
<accession>A0A1M4Z8S6</accession>
<dbReference type="EMBL" id="FQUO01000005">
    <property type="protein sequence ID" value="SHF14421.1"/>
    <property type="molecule type" value="Genomic_DNA"/>
</dbReference>
<evidence type="ECO:0000313" key="1">
    <source>
        <dbReference type="EMBL" id="SHF14421.1"/>
    </source>
</evidence>
<organism evidence="1 2">
    <name type="scientific">Cnuella takakiae</name>
    <dbReference type="NCBI Taxonomy" id="1302690"/>
    <lineage>
        <taxon>Bacteria</taxon>
        <taxon>Pseudomonadati</taxon>
        <taxon>Bacteroidota</taxon>
        <taxon>Chitinophagia</taxon>
        <taxon>Chitinophagales</taxon>
        <taxon>Chitinophagaceae</taxon>
        <taxon>Cnuella</taxon>
    </lineage>
</organism>
<protein>
    <submittedName>
        <fullName evidence="1">Uncharacterized protein</fullName>
    </submittedName>
</protein>
<sequence>MVKANIFRLVKGGAFLGMVDEALIYANLLID</sequence>
<dbReference type="Proteomes" id="UP000184368">
    <property type="component" value="Unassembled WGS sequence"/>
</dbReference>
<evidence type="ECO:0000313" key="2">
    <source>
        <dbReference type="Proteomes" id="UP000184368"/>
    </source>
</evidence>
<reference evidence="1 2" key="1">
    <citation type="submission" date="2016-11" db="EMBL/GenBank/DDBJ databases">
        <authorList>
            <person name="Jaros S."/>
            <person name="Januszkiewicz K."/>
            <person name="Wedrychowicz H."/>
        </authorList>
    </citation>
    <scope>NUCLEOTIDE SEQUENCE [LARGE SCALE GENOMIC DNA]</scope>
    <source>
        <strain evidence="1 2">DSM 26897</strain>
    </source>
</reference>
<gene>
    <name evidence="1" type="ORF">SAMN05444008_105132</name>
</gene>
<dbReference type="AlphaFoldDB" id="A0A1M4Z8S6"/>
<keyword evidence="2" id="KW-1185">Reference proteome</keyword>
<proteinExistence type="predicted"/>